<comment type="caution">
    <text evidence="2">The sequence shown here is derived from an EMBL/GenBank/DDBJ whole genome shotgun (WGS) entry which is preliminary data.</text>
</comment>
<feature type="region of interest" description="Disordered" evidence="1">
    <location>
        <begin position="1"/>
        <end position="42"/>
    </location>
</feature>
<keyword evidence="3" id="KW-1185">Reference proteome</keyword>
<dbReference type="Proteomes" id="UP000325081">
    <property type="component" value="Unassembled WGS sequence"/>
</dbReference>
<dbReference type="GO" id="GO:0004674">
    <property type="term" value="F:protein serine/threonine kinase activity"/>
    <property type="evidence" value="ECO:0007669"/>
    <property type="project" value="UniProtKB-KW"/>
</dbReference>
<organism evidence="2 3">
    <name type="scientific">Striga asiatica</name>
    <name type="common">Asiatic witchweed</name>
    <name type="synonym">Buchnera asiatica</name>
    <dbReference type="NCBI Taxonomy" id="4170"/>
    <lineage>
        <taxon>Eukaryota</taxon>
        <taxon>Viridiplantae</taxon>
        <taxon>Streptophyta</taxon>
        <taxon>Embryophyta</taxon>
        <taxon>Tracheophyta</taxon>
        <taxon>Spermatophyta</taxon>
        <taxon>Magnoliopsida</taxon>
        <taxon>eudicotyledons</taxon>
        <taxon>Gunneridae</taxon>
        <taxon>Pentapetalae</taxon>
        <taxon>asterids</taxon>
        <taxon>lamiids</taxon>
        <taxon>Lamiales</taxon>
        <taxon>Orobanchaceae</taxon>
        <taxon>Buchnereae</taxon>
        <taxon>Striga</taxon>
    </lineage>
</organism>
<evidence type="ECO:0000313" key="2">
    <source>
        <dbReference type="EMBL" id="GER45035.1"/>
    </source>
</evidence>
<keyword evidence="2" id="KW-0723">Serine/threonine-protein kinase</keyword>
<feature type="region of interest" description="Disordered" evidence="1">
    <location>
        <begin position="58"/>
        <end position="93"/>
    </location>
</feature>
<proteinExistence type="predicted"/>
<reference evidence="3" key="1">
    <citation type="journal article" date="2019" name="Curr. Biol.">
        <title>Genome Sequence of Striga asiatica Provides Insight into the Evolution of Plant Parasitism.</title>
        <authorList>
            <person name="Yoshida S."/>
            <person name="Kim S."/>
            <person name="Wafula E.K."/>
            <person name="Tanskanen J."/>
            <person name="Kim Y.M."/>
            <person name="Honaas L."/>
            <person name="Yang Z."/>
            <person name="Spallek T."/>
            <person name="Conn C.E."/>
            <person name="Ichihashi Y."/>
            <person name="Cheong K."/>
            <person name="Cui S."/>
            <person name="Der J.P."/>
            <person name="Gundlach H."/>
            <person name="Jiao Y."/>
            <person name="Hori C."/>
            <person name="Ishida J.K."/>
            <person name="Kasahara H."/>
            <person name="Kiba T."/>
            <person name="Kim M.S."/>
            <person name="Koo N."/>
            <person name="Laohavisit A."/>
            <person name="Lee Y.H."/>
            <person name="Lumba S."/>
            <person name="McCourt P."/>
            <person name="Mortimer J.C."/>
            <person name="Mutuku J.M."/>
            <person name="Nomura T."/>
            <person name="Sasaki-Sekimoto Y."/>
            <person name="Seto Y."/>
            <person name="Wang Y."/>
            <person name="Wakatake T."/>
            <person name="Sakakibara H."/>
            <person name="Demura T."/>
            <person name="Yamaguchi S."/>
            <person name="Yoneyama K."/>
            <person name="Manabe R.I."/>
            <person name="Nelson D.C."/>
            <person name="Schulman A.H."/>
            <person name="Timko M.P."/>
            <person name="dePamphilis C.W."/>
            <person name="Choi D."/>
            <person name="Shirasu K."/>
        </authorList>
    </citation>
    <scope>NUCLEOTIDE SEQUENCE [LARGE SCALE GENOMIC DNA]</scope>
    <source>
        <strain evidence="3">cv. UVA1</strain>
    </source>
</reference>
<evidence type="ECO:0000256" key="1">
    <source>
        <dbReference type="SAM" id="MobiDB-lite"/>
    </source>
</evidence>
<dbReference type="EMBL" id="BKCP01007181">
    <property type="protein sequence ID" value="GER45035.1"/>
    <property type="molecule type" value="Genomic_DNA"/>
</dbReference>
<dbReference type="AlphaFoldDB" id="A0A5A7QI26"/>
<keyword evidence="2" id="KW-0808">Transferase</keyword>
<name>A0A5A7QI26_STRAF</name>
<protein>
    <submittedName>
        <fullName evidence="2">Serine/threonine protein kinase</fullName>
    </submittedName>
</protein>
<accession>A0A5A7QI26</accession>
<gene>
    <name evidence="2" type="ORF">STAS_21953</name>
</gene>
<evidence type="ECO:0000313" key="3">
    <source>
        <dbReference type="Proteomes" id="UP000325081"/>
    </source>
</evidence>
<sequence>MGMRLHLAPHISQPLQLGQHHPVEIRPIPPPQLTAPERQPGKTQRLLNRPLVNSRIQHIPKPPLLNGGPHQVSQPHGRPSRDQLQQQHTERVHGRCSRRFRQLPCGGVGRGDEAGQPDVADLGDVVSVEEDVCGLEVAVDEGLRFCLVEEVEGCCHLSCDAESGGPREGGCAEETVFEGSVVHVLVDEAAVLGAGAQEDDHVRVTHSAQYLHLHTLILKRTTYLLLELFVPFRYIRPQHLNRDWRVIDHAFVNGPITAFADLVRGREVVCGSLNFLYGVAPAPHPTAGQGIHCLLLLLGLMLELALSPLSLLRLELSYVLGPVSYVNSSFALALLPLHHG</sequence>
<keyword evidence="2" id="KW-0418">Kinase</keyword>